<dbReference type="Gene3D" id="1.25.40.10">
    <property type="entry name" value="Tetratricopeptide repeat domain"/>
    <property type="match status" value="1"/>
</dbReference>
<keyword evidence="1" id="KW-0805">Transcription regulation</keyword>
<dbReference type="InterPro" id="IPR059106">
    <property type="entry name" value="WHD_MalT"/>
</dbReference>
<evidence type="ECO:0000259" key="4">
    <source>
        <dbReference type="PROSITE" id="PS50043"/>
    </source>
</evidence>
<evidence type="ECO:0000256" key="3">
    <source>
        <dbReference type="ARBA" id="ARBA00023163"/>
    </source>
</evidence>
<dbReference type="GO" id="GO:0006355">
    <property type="term" value="P:regulation of DNA-templated transcription"/>
    <property type="evidence" value="ECO:0007669"/>
    <property type="project" value="InterPro"/>
</dbReference>
<dbReference type="EMBL" id="BJWG01000001">
    <property type="protein sequence ID" value="GEL93413.1"/>
    <property type="molecule type" value="Genomic_DNA"/>
</dbReference>
<dbReference type="InterPro" id="IPR016032">
    <property type="entry name" value="Sig_transdc_resp-reg_C-effctor"/>
</dbReference>
<dbReference type="InterPro" id="IPR036388">
    <property type="entry name" value="WH-like_DNA-bd_sf"/>
</dbReference>
<dbReference type="GO" id="GO:0003677">
    <property type="term" value="F:DNA binding"/>
    <property type="evidence" value="ECO:0007669"/>
    <property type="project" value="UniProtKB-KW"/>
</dbReference>
<dbReference type="Pfam" id="PF25873">
    <property type="entry name" value="WHD_MalT"/>
    <property type="match status" value="1"/>
</dbReference>
<keyword evidence="2" id="KW-0238">DNA-binding</keyword>
<dbReference type="PANTHER" id="PTHR44688">
    <property type="entry name" value="DNA-BINDING TRANSCRIPTIONAL ACTIVATOR DEVR_DOSR"/>
    <property type="match status" value="1"/>
</dbReference>
<keyword evidence="6" id="KW-1185">Reference proteome</keyword>
<dbReference type="PROSITE" id="PS50043">
    <property type="entry name" value="HTH_LUXR_2"/>
    <property type="match status" value="1"/>
</dbReference>
<feature type="domain" description="HTH luxR-type" evidence="4">
    <location>
        <begin position="792"/>
        <end position="857"/>
    </location>
</feature>
<protein>
    <recommendedName>
        <fullName evidence="4">HTH luxR-type domain-containing protein</fullName>
    </recommendedName>
</protein>
<keyword evidence="3" id="KW-0804">Transcription</keyword>
<evidence type="ECO:0000313" key="5">
    <source>
        <dbReference type="EMBL" id="GEL93413.1"/>
    </source>
</evidence>
<dbReference type="SUPFAM" id="SSF52540">
    <property type="entry name" value="P-loop containing nucleoside triphosphate hydrolases"/>
    <property type="match status" value="1"/>
</dbReference>
<comment type="caution">
    <text evidence="5">The sequence shown here is derived from an EMBL/GenBank/DDBJ whole genome shotgun (WGS) entry which is preliminary data.</text>
</comment>
<sequence>MLRARCTVPTPARVVRRAALDELLENAVDRRLTVVSAGPGWGKTVAVAQWAATTDRAVAWLTLEASNDSSVPFWSEVLAALRASEVVPADHPLAALRVPAVETSEFHAQLFHALEALPERVVLVLDDFHHVTRREILDVIDELLRYDLPLRLVVVTRIDPLLRQHRLRVEGELSEVFAADLAFDGTAVAELARSRGRELTGDDVARVLEQTDGWAVGVRLVMPAPGHPGATVVPQQHASEYLVAEVLDRLEPDMRHVLLMTSVTTAVCEDLVEAVLPGGEARRRWRAFVTRNAFVTPIGADGTWYRYHPLLRDMLLGRLRADAPQDALRAHRRAARWLASHGEPVLALVQARHAGDWALFGRLFVEVGSVPLVSAARGQMIDLLGSIPYAELEPDVGIELCVASLAVATGRFAAATTHVMRARALLDDDADAADTALLEIVAATASRGAGDPEAARRAAAAALVALDGAIRPSAAWPGYHVLAVNSHAVGLLWRGDVEEARRQLDALVATTRTMAPLLPVLNARSYHAFAEALLGRLDLAREHGLQVIDDARDLGWASHLQCRPAYAAVAWAALLRGVEDEADRMLALGLASDLNGQEPQTTLAVRLMQAMVAVQRGRLRAAEAALRSAGPLDDTIPPALADLAARVVREVAQRAGRAELTDGTTIDPTTALGHVHDAQAHLDRGDTGDAITSAIEASVLADREQDPLVQVEALLMLARAYERTGTTASCDEALERALRVAAEPVLVRPFLLLPTASLVARTRTLLDTHPGELANRLRTRLLVDQRHHEHEPEPLVEALTSRELAILGALPTMGTNSEIASDFFVSVNTVKAHLKSLYRKLGVDSRREAVRRGRELGLL</sequence>
<dbReference type="AlphaFoldDB" id="A0A511J6T4"/>
<gene>
    <name evidence="5" type="ORF">CCO02nite_00710</name>
</gene>
<dbReference type="Gene3D" id="1.10.10.10">
    <property type="entry name" value="Winged helix-like DNA-binding domain superfamily/Winged helix DNA-binding domain"/>
    <property type="match status" value="1"/>
</dbReference>
<organism evidence="5 6">
    <name type="scientific">Cellulomonas composti</name>
    <dbReference type="NCBI Taxonomy" id="266130"/>
    <lineage>
        <taxon>Bacteria</taxon>
        <taxon>Bacillati</taxon>
        <taxon>Actinomycetota</taxon>
        <taxon>Actinomycetes</taxon>
        <taxon>Micrococcales</taxon>
        <taxon>Cellulomonadaceae</taxon>
        <taxon>Cellulomonas</taxon>
    </lineage>
</organism>
<dbReference type="CDD" id="cd06170">
    <property type="entry name" value="LuxR_C_like"/>
    <property type="match status" value="1"/>
</dbReference>
<dbReference type="InterPro" id="IPR000792">
    <property type="entry name" value="Tscrpt_reg_LuxR_C"/>
</dbReference>
<dbReference type="Proteomes" id="UP000321720">
    <property type="component" value="Unassembled WGS sequence"/>
</dbReference>
<evidence type="ECO:0000256" key="2">
    <source>
        <dbReference type="ARBA" id="ARBA00023125"/>
    </source>
</evidence>
<dbReference type="InterPro" id="IPR011990">
    <property type="entry name" value="TPR-like_helical_dom_sf"/>
</dbReference>
<dbReference type="SMART" id="SM00421">
    <property type="entry name" value="HTH_LUXR"/>
    <property type="match status" value="1"/>
</dbReference>
<dbReference type="Pfam" id="PF00196">
    <property type="entry name" value="GerE"/>
    <property type="match status" value="1"/>
</dbReference>
<accession>A0A511J6T4</accession>
<dbReference type="SUPFAM" id="SSF46894">
    <property type="entry name" value="C-terminal effector domain of the bipartite response regulators"/>
    <property type="match status" value="1"/>
</dbReference>
<evidence type="ECO:0000313" key="6">
    <source>
        <dbReference type="Proteomes" id="UP000321720"/>
    </source>
</evidence>
<reference evidence="5 6" key="1">
    <citation type="submission" date="2019-07" db="EMBL/GenBank/DDBJ databases">
        <title>Whole genome shotgun sequence of Cellulomonas composti NBRC 100758.</title>
        <authorList>
            <person name="Hosoyama A."/>
            <person name="Uohara A."/>
            <person name="Ohji S."/>
            <person name="Ichikawa N."/>
        </authorList>
    </citation>
    <scope>NUCLEOTIDE SEQUENCE [LARGE SCALE GENOMIC DNA]</scope>
    <source>
        <strain evidence="5 6">NBRC 100758</strain>
    </source>
</reference>
<evidence type="ECO:0000256" key="1">
    <source>
        <dbReference type="ARBA" id="ARBA00023015"/>
    </source>
</evidence>
<name>A0A511J6T4_9CELL</name>
<dbReference type="Gene3D" id="3.40.50.300">
    <property type="entry name" value="P-loop containing nucleotide triphosphate hydrolases"/>
    <property type="match status" value="1"/>
</dbReference>
<dbReference type="InterPro" id="IPR027417">
    <property type="entry name" value="P-loop_NTPase"/>
</dbReference>
<dbReference type="SUPFAM" id="SSF48452">
    <property type="entry name" value="TPR-like"/>
    <property type="match status" value="1"/>
</dbReference>
<dbReference type="PANTHER" id="PTHR44688:SF16">
    <property type="entry name" value="DNA-BINDING TRANSCRIPTIONAL ACTIVATOR DEVR_DOSR"/>
    <property type="match status" value="1"/>
</dbReference>
<proteinExistence type="predicted"/>